<reference evidence="12 13" key="1">
    <citation type="submission" date="2018-06" db="EMBL/GenBank/DDBJ databases">
        <title>Genomic Encyclopedia of Archaeal and Bacterial Type Strains, Phase II (KMG-II): from individual species to whole genera.</title>
        <authorList>
            <person name="Goeker M."/>
        </authorList>
    </citation>
    <scope>NUCLEOTIDE SEQUENCE [LARGE SCALE GENOMIC DNA]</scope>
    <source>
        <strain evidence="12 13">DSM 23857</strain>
    </source>
</reference>
<evidence type="ECO:0000256" key="5">
    <source>
        <dbReference type="ARBA" id="ARBA00023077"/>
    </source>
</evidence>
<name>A0A327QXU6_9BACT</name>
<dbReference type="Pfam" id="PF13715">
    <property type="entry name" value="CarbopepD_reg_2"/>
    <property type="match status" value="1"/>
</dbReference>
<dbReference type="Gene3D" id="2.170.130.10">
    <property type="entry name" value="TonB-dependent receptor, plug domain"/>
    <property type="match status" value="1"/>
</dbReference>
<dbReference type="Gene3D" id="2.60.40.1120">
    <property type="entry name" value="Carboxypeptidase-like, regulatory domain"/>
    <property type="match status" value="1"/>
</dbReference>
<evidence type="ECO:0000256" key="2">
    <source>
        <dbReference type="ARBA" id="ARBA00022448"/>
    </source>
</evidence>
<evidence type="ECO:0000256" key="8">
    <source>
        <dbReference type="PROSITE-ProRule" id="PRU01360"/>
    </source>
</evidence>
<dbReference type="Pfam" id="PF07715">
    <property type="entry name" value="Plug"/>
    <property type="match status" value="1"/>
</dbReference>
<evidence type="ECO:0000256" key="6">
    <source>
        <dbReference type="ARBA" id="ARBA00023136"/>
    </source>
</evidence>
<evidence type="ECO:0000256" key="7">
    <source>
        <dbReference type="ARBA" id="ARBA00023237"/>
    </source>
</evidence>
<keyword evidence="5 9" id="KW-0798">TonB box</keyword>
<dbReference type="PROSITE" id="PS52016">
    <property type="entry name" value="TONB_DEPENDENT_REC_3"/>
    <property type="match status" value="1"/>
</dbReference>
<dbReference type="InterPro" id="IPR039426">
    <property type="entry name" value="TonB-dep_rcpt-like"/>
</dbReference>
<evidence type="ECO:0000256" key="1">
    <source>
        <dbReference type="ARBA" id="ARBA00004571"/>
    </source>
</evidence>
<dbReference type="InterPro" id="IPR023996">
    <property type="entry name" value="TonB-dep_OMP_SusC/RagA"/>
</dbReference>
<dbReference type="Proteomes" id="UP000249547">
    <property type="component" value="Unassembled WGS sequence"/>
</dbReference>
<evidence type="ECO:0000256" key="3">
    <source>
        <dbReference type="ARBA" id="ARBA00022452"/>
    </source>
</evidence>
<dbReference type="InterPro" id="IPR036942">
    <property type="entry name" value="Beta-barrel_TonB_sf"/>
</dbReference>
<evidence type="ECO:0000313" key="12">
    <source>
        <dbReference type="EMBL" id="RAJ06467.1"/>
    </source>
</evidence>
<accession>A0A327QXU6</accession>
<dbReference type="InterPro" id="IPR000531">
    <property type="entry name" value="Beta-barrel_TonB"/>
</dbReference>
<dbReference type="InterPro" id="IPR037066">
    <property type="entry name" value="Plug_dom_sf"/>
</dbReference>
<dbReference type="NCBIfam" id="TIGR04057">
    <property type="entry name" value="SusC_RagA_signa"/>
    <property type="match status" value="1"/>
</dbReference>
<keyword evidence="7 8" id="KW-0998">Cell outer membrane</keyword>
<evidence type="ECO:0000259" key="10">
    <source>
        <dbReference type="Pfam" id="PF00593"/>
    </source>
</evidence>
<protein>
    <submittedName>
        <fullName evidence="12">TonB-linked SusC/RagA family outer membrane protein</fullName>
    </submittedName>
</protein>
<dbReference type="OrthoDB" id="1094723at2"/>
<evidence type="ECO:0000259" key="11">
    <source>
        <dbReference type="Pfam" id="PF07715"/>
    </source>
</evidence>
<evidence type="ECO:0000313" key="13">
    <source>
        <dbReference type="Proteomes" id="UP000249547"/>
    </source>
</evidence>
<keyword evidence="13" id="KW-1185">Reference proteome</keyword>
<organism evidence="12 13">
    <name type="scientific">Chitinophaga skermanii</name>
    <dbReference type="NCBI Taxonomy" id="331697"/>
    <lineage>
        <taxon>Bacteria</taxon>
        <taxon>Pseudomonadati</taxon>
        <taxon>Bacteroidota</taxon>
        <taxon>Chitinophagia</taxon>
        <taxon>Chitinophagales</taxon>
        <taxon>Chitinophagaceae</taxon>
        <taxon>Chitinophaga</taxon>
    </lineage>
</organism>
<sequence length="1153" mass="127715">MTLLLNGQLLRLLSTKAPLDAAACCKRGLHSVAIKRLIMQVKLITLLLFLFLVDAQAKVVAQKVTINVKNASVASVFKSITRQTGYVFFYNDDVINAQDPVTISVTNEDLDVVLRNHFPKLALNFTAANKTIAVKAVTAPIAGSRISNAVSMQGKVLDAQTGLPIPLVNIVVKNSQTGVVSNETGNFSIIAPKGSILVFSCLGYETQQVEIKAATDAVIRMKPAARTLGTTEIVTGIYNRKKDSYTGAVVTISQQELKKMGNANLFQSLRNIAPAMFVDNFALGSSPNALPTLQLRGTSTLGDLSTSTGATLKGNYIKSPNEPLFILDGFEATLERIFDLDINRIESVTILKDAASKAIYGSRAANGVIVVETKKNTSGTALVTYNASLDIELPDLSSYNLANATEKIEAERIDGMYLSNDPAAAVALQQLYESRRKLALEGLNTDWIAKPLRNGVGQKHTIGVELGGNELRLLADISYRDVQGAMIGSNRKNITANMQGSYRLKNVLFRNIMSINSNQTKESPYGKFSDYVKMNPYWKATNLDGSIPFYAEIGPNAVYTNPMHNATINTNITTDYLNFTDNFYLEWTLRPGLKAVARTGVDIKTSGADEFYPASHTNFVSYTSEEMKKRKGAYTVNNGKSTFLSGDFNINYSKTIRRHTFFSNIGFNVSERKYFETIHHVEGFSSDKMDNILFGSAYAYESKPTGTDGLAREIGFLGAVSYMYDNRFMTDVTLRRSASSLFGADKKWGNFWSVGLGYNLHNEQFIRENLPFFEQFKIRGSVGVTGNPNFKLNASVPTYLYYLEAFYQGYPGSYLSNLANSSLQWESKLDYNIGADFKIQRLTGRIDYYQGFTKNLVTVMTMPGSTGFNSLTENLGKVKNEGMELNLNYLVYQKGRNYLGLNFGVETNKNKIIELSNAMKSYNSKMDELAGDKSNGKPVKKYVDGLSMNAIWAVPSLGIDPATGNEIYLKQDGSTTYNWNANDMRVVGNSLPTYQGTFGISGEFNRIGFSLSGRYLGGGDMYNATLVDRVENVDMNYNVDRRVLTGRWLYPGQVVQFKRLGTYDKPNENGSVTPTKEMTRATSRFVQKRNEVTFGAVNLYYYLSDDLAHRLRLQQLKVAMNLNEVGTISTIRIERGTDYPFAKTLSFSLSATF</sequence>
<evidence type="ECO:0000256" key="9">
    <source>
        <dbReference type="RuleBase" id="RU003357"/>
    </source>
</evidence>
<feature type="domain" description="TonB-dependent receptor plug" evidence="11">
    <location>
        <begin position="242"/>
        <end position="368"/>
    </location>
</feature>
<dbReference type="SUPFAM" id="SSF49464">
    <property type="entry name" value="Carboxypeptidase regulatory domain-like"/>
    <property type="match status" value="1"/>
</dbReference>
<comment type="caution">
    <text evidence="12">The sequence shown here is derived from an EMBL/GenBank/DDBJ whole genome shotgun (WGS) entry which is preliminary data.</text>
</comment>
<dbReference type="SUPFAM" id="SSF56935">
    <property type="entry name" value="Porins"/>
    <property type="match status" value="1"/>
</dbReference>
<gene>
    <name evidence="12" type="ORF">LX64_01594</name>
</gene>
<dbReference type="GO" id="GO:0009279">
    <property type="term" value="C:cell outer membrane"/>
    <property type="evidence" value="ECO:0007669"/>
    <property type="project" value="UniProtKB-SubCell"/>
</dbReference>
<evidence type="ECO:0000256" key="4">
    <source>
        <dbReference type="ARBA" id="ARBA00022692"/>
    </source>
</evidence>
<dbReference type="Pfam" id="PF00593">
    <property type="entry name" value="TonB_dep_Rec_b-barrel"/>
    <property type="match status" value="1"/>
</dbReference>
<dbReference type="AlphaFoldDB" id="A0A327QXU6"/>
<comment type="subcellular location">
    <subcellularLocation>
        <location evidence="1 8">Cell outer membrane</location>
        <topology evidence="1 8">Multi-pass membrane protein</topology>
    </subcellularLocation>
</comment>
<keyword evidence="3 8" id="KW-1134">Transmembrane beta strand</keyword>
<keyword evidence="6 8" id="KW-0472">Membrane</keyword>
<dbReference type="NCBIfam" id="TIGR04056">
    <property type="entry name" value="OMP_RagA_SusC"/>
    <property type="match status" value="1"/>
</dbReference>
<dbReference type="EMBL" id="QLLL01000003">
    <property type="protein sequence ID" value="RAJ06467.1"/>
    <property type="molecule type" value="Genomic_DNA"/>
</dbReference>
<keyword evidence="2 8" id="KW-0813">Transport</keyword>
<dbReference type="InterPro" id="IPR008969">
    <property type="entry name" value="CarboxyPept-like_regulatory"/>
</dbReference>
<keyword evidence="4 8" id="KW-0812">Transmembrane</keyword>
<feature type="domain" description="TonB-dependent receptor-like beta-barrel" evidence="10">
    <location>
        <begin position="520"/>
        <end position="904"/>
    </location>
</feature>
<proteinExistence type="inferred from homology"/>
<dbReference type="InterPro" id="IPR012910">
    <property type="entry name" value="Plug_dom"/>
</dbReference>
<dbReference type="Gene3D" id="2.40.170.20">
    <property type="entry name" value="TonB-dependent receptor, beta-barrel domain"/>
    <property type="match status" value="1"/>
</dbReference>
<dbReference type="InterPro" id="IPR023997">
    <property type="entry name" value="TonB-dep_OMP_SusC/RagA_CS"/>
</dbReference>
<dbReference type="RefSeq" id="WP_111597083.1">
    <property type="nucleotide sequence ID" value="NZ_QLLL01000003.1"/>
</dbReference>
<comment type="similarity">
    <text evidence="8 9">Belongs to the TonB-dependent receptor family.</text>
</comment>